<feature type="transmembrane region" description="Helical" evidence="1">
    <location>
        <begin position="294"/>
        <end position="318"/>
    </location>
</feature>
<feature type="domain" description="M152 N-terminal" evidence="2">
    <location>
        <begin position="58"/>
        <end position="186"/>
    </location>
</feature>
<dbReference type="EMBL" id="OP429122">
    <property type="protein sequence ID" value="WEG69001.1"/>
    <property type="molecule type" value="Genomic_DNA"/>
</dbReference>
<gene>
    <name evidence="4" type="primary">a152</name>
</gene>
<evidence type="ECO:0000256" key="1">
    <source>
        <dbReference type="SAM" id="Phobius"/>
    </source>
</evidence>
<accession>A0A9Y1ILH0</accession>
<evidence type="ECO:0000313" key="4">
    <source>
        <dbReference type="EMBL" id="WEG69001.1"/>
    </source>
</evidence>
<proteinExistence type="predicted"/>
<dbReference type="Gene3D" id="2.60.40.2920">
    <property type="match status" value="1"/>
</dbReference>
<keyword evidence="1" id="KW-1133">Transmembrane helix</keyword>
<sequence>MNFGEQLREWWIISHVVFVALRGTYANDQTSNLCEPLTIYFECTYYVDIQSFLSTIRIQSSYPLITIDNNTDISFHPIIDAESASPEIDFLKEQEEHVKTFGDGKNVKSVAVAIRYECTFRPFRCLVKHIVGGDETVIYGRVVSHMQEENTPSTVMESVETTVGLSKLRSNNVSLEHRWRTVCEQIRAIDTTSIEHTLWTDRVANFFYCSMASKAPLMYTISLTGSNSWASVFPAVYNDDVVTVTAHSHASTSLRLEHFTCTIKSPTGRNIVLTAAGKTMRVRKINNASSGQCGLYVIVTISIMSLFVVGAAIITILVNRGRTGCQYLDHTVLGIH</sequence>
<dbReference type="EMBL" id="OP429121">
    <property type="protein sequence ID" value="WEG68865.1"/>
    <property type="molecule type" value="Genomic_DNA"/>
</dbReference>
<dbReference type="InterPro" id="IPR054048">
    <property type="entry name" value="M152_N"/>
</dbReference>
<keyword evidence="1" id="KW-0472">Membrane</keyword>
<keyword evidence="1" id="KW-0812">Transmembrane</keyword>
<evidence type="ECO:0000313" key="3">
    <source>
        <dbReference type="EMBL" id="WEG68865.1"/>
    </source>
</evidence>
<name>A0A9Y1ILH0_9BETA</name>
<dbReference type="Gene3D" id="3.30.500.30">
    <property type="match status" value="1"/>
</dbReference>
<dbReference type="EMBL" id="OP429138">
    <property type="protein sequence ID" value="WEG71229.1"/>
    <property type="molecule type" value="Genomic_DNA"/>
</dbReference>
<evidence type="ECO:0000259" key="2">
    <source>
        <dbReference type="Pfam" id="PF22158"/>
    </source>
</evidence>
<protein>
    <submittedName>
        <fullName evidence="4">Membrane protein a152</fullName>
    </submittedName>
</protein>
<dbReference type="Pfam" id="PF22158">
    <property type="entry name" value="M157_N_1"/>
    <property type="match status" value="1"/>
</dbReference>
<reference evidence="4" key="1">
    <citation type="submission" date="2022-09" db="EMBL/GenBank/DDBJ databases">
        <authorList>
            <person name="Vucak M."/>
            <person name="Davison A.J."/>
        </authorList>
    </citation>
    <scope>NUCLEOTIDE SEQUENCE</scope>
    <source>
        <strain evidence="3">Mnat29</strain>
        <strain evidence="4">Mnat36</strain>
    </source>
</reference>
<organism evidence="4">
    <name type="scientific">Mastomys natalensis cytomegalovirus 1</name>
    <dbReference type="NCBI Taxonomy" id="2973541"/>
    <lineage>
        <taxon>Viruses</taxon>
        <taxon>Duplodnaviria</taxon>
        <taxon>Heunggongvirae</taxon>
        <taxon>Peploviricota</taxon>
        <taxon>Herviviricetes</taxon>
        <taxon>Herpesvirales</taxon>
        <taxon>Orthoherpesviridae</taxon>
        <taxon>Betaherpesvirinae</taxon>
        <taxon>Muromegalovirus</taxon>
    </lineage>
</organism>
<reference evidence="4" key="2">
    <citation type="submission" date="2023-06" db="EMBL/GenBank/DDBJ databases">
        <title>Isolation and genome sequencing of cytomegaloviruses from Natal multimammate mice (Mastomys natalensis).</title>
        <authorList>
            <person name="Jarvis M.A."/>
            <person name="Davison A.J."/>
        </authorList>
    </citation>
    <scope>NUCLEOTIDE SEQUENCE</scope>
    <source>
        <strain evidence="3">Mnat29</strain>
        <strain evidence="4">Mnat36</strain>
    </source>
</reference>